<gene>
    <name evidence="1" type="ORF">DFR59_11270</name>
</gene>
<dbReference type="EMBL" id="QQAY01000012">
    <property type="protein sequence ID" value="RDI40154.1"/>
    <property type="molecule type" value="Genomic_DNA"/>
</dbReference>
<sequence>MLNLHLATIPLEEFVKWCNIRKQDFQFNCIALMYSTNEKALWRIISIEPFNYLSHFRGLGIRYQYYSFIN</sequence>
<keyword evidence="2" id="KW-1185">Reference proteome</keyword>
<reference evidence="1 2" key="1">
    <citation type="submission" date="2018-07" db="EMBL/GenBank/DDBJ databases">
        <title>Genomic Encyclopedia of Type Strains, Phase IV (KMG-IV): sequencing the most valuable type-strain genomes for metagenomic binning, comparative biology and taxonomic classification.</title>
        <authorList>
            <person name="Goeker M."/>
        </authorList>
    </citation>
    <scope>NUCLEOTIDE SEQUENCE [LARGE SCALE GENOMIC DNA]</scope>
    <source>
        <strain evidence="1 2">DSM 25281</strain>
    </source>
</reference>
<evidence type="ECO:0000313" key="2">
    <source>
        <dbReference type="Proteomes" id="UP000255326"/>
    </source>
</evidence>
<accession>A0A370GCG9</accession>
<protein>
    <submittedName>
        <fullName evidence="1">Uncharacterized protein</fullName>
    </submittedName>
</protein>
<dbReference type="Proteomes" id="UP000255326">
    <property type="component" value="Unassembled WGS sequence"/>
</dbReference>
<comment type="caution">
    <text evidence="1">The sequence shown here is derived from an EMBL/GenBank/DDBJ whole genome shotgun (WGS) entry which is preliminary data.</text>
</comment>
<organism evidence="1 2">
    <name type="scientific">Falsibacillus pallidus</name>
    <dbReference type="NCBI Taxonomy" id="493781"/>
    <lineage>
        <taxon>Bacteria</taxon>
        <taxon>Bacillati</taxon>
        <taxon>Bacillota</taxon>
        <taxon>Bacilli</taxon>
        <taxon>Bacillales</taxon>
        <taxon>Bacillaceae</taxon>
        <taxon>Falsibacillus</taxon>
    </lineage>
</organism>
<proteinExistence type="predicted"/>
<name>A0A370GCG9_9BACI</name>
<evidence type="ECO:0000313" key="1">
    <source>
        <dbReference type="EMBL" id="RDI40154.1"/>
    </source>
</evidence>
<dbReference type="AlphaFoldDB" id="A0A370GCG9"/>